<name>E2NGM3_9BACE</name>
<evidence type="ECO:0000313" key="1">
    <source>
        <dbReference type="EMBL" id="EEF88926.1"/>
    </source>
</evidence>
<dbReference type="AlphaFoldDB" id="E2NGM3"/>
<organism evidence="1 2">
    <name type="scientific">Bacteroides cellulosilyticus DSM 14838</name>
    <dbReference type="NCBI Taxonomy" id="537012"/>
    <lineage>
        <taxon>Bacteria</taxon>
        <taxon>Pseudomonadati</taxon>
        <taxon>Bacteroidota</taxon>
        <taxon>Bacteroidia</taxon>
        <taxon>Bacteroidales</taxon>
        <taxon>Bacteroidaceae</taxon>
        <taxon>Bacteroides</taxon>
    </lineage>
</organism>
<reference evidence="1 2" key="1">
    <citation type="submission" date="2008-12" db="EMBL/GenBank/DDBJ databases">
        <authorList>
            <person name="Fulton L."/>
            <person name="Clifton S."/>
            <person name="Fulton B."/>
            <person name="Xu J."/>
            <person name="Minx P."/>
            <person name="Pepin K.H."/>
            <person name="Johnson M."/>
            <person name="Bhonagiri V."/>
            <person name="Nash W.E."/>
            <person name="Mardis E.R."/>
            <person name="Wilson R.K."/>
        </authorList>
    </citation>
    <scope>NUCLEOTIDE SEQUENCE [LARGE SCALE GENOMIC DNA]</scope>
    <source>
        <strain evidence="1 2">DSM 14838</strain>
    </source>
</reference>
<gene>
    <name evidence="1" type="ORF">BACCELL_03447</name>
</gene>
<evidence type="ECO:0000313" key="2">
    <source>
        <dbReference type="Proteomes" id="UP000003711"/>
    </source>
</evidence>
<comment type="caution">
    <text evidence="1">The sequence shown here is derived from an EMBL/GenBank/DDBJ whole genome shotgun (WGS) entry which is preliminary data.</text>
</comment>
<sequence length="39" mass="4551">MINPIFLSLISFIPFIRINKRADAKGGIFCCKRCHLLYH</sequence>
<proteinExistence type="predicted"/>
<dbReference type="EMBL" id="ACCH01000247">
    <property type="protein sequence ID" value="EEF88926.1"/>
    <property type="molecule type" value="Genomic_DNA"/>
</dbReference>
<accession>E2NGM3</accession>
<dbReference type="Proteomes" id="UP000003711">
    <property type="component" value="Unassembled WGS sequence"/>
</dbReference>
<protein>
    <submittedName>
        <fullName evidence="1">Uncharacterized protein</fullName>
    </submittedName>
</protein>
<dbReference type="HOGENOM" id="CLU_3304402_0_0_10"/>
<reference evidence="1 2" key="2">
    <citation type="submission" date="2009-01" db="EMBL/GenBank/DDBJ databases">
        <title>Draft genome sequence of Bacteroides cellulosilyticus (DSM 14838).</title>
        <authorList>
            <person name="Sudarsanam P."/>
            <person name="Ley R."/>
            <person name="Guruge J."/>
            <person name="Turnbaugh P.J."/>
            <person name="Mahowald M."/>
            <person name="Liep D."/>
            <person name="Gordon J."/>
        </authorList>
    </citation>
    <scope>NUCLEOTIDE SEQUENCE [LARGE SCALE GENOMIC DNA]</scope>
    <source>
        <strain evidence="1 2">DSM 14838</strain>
    </source>
</reference>